<accession>A0A0F9XCS8</accession>
<reference evidence="1" key="1">
    <citation type="journal article" date="2015" name="Nature">
        <title>Complex archaea that bridge the gap between prokaryotes and eukaryotes.</title>
        <authorList>
            <person name="Spang A."/>
            <person name="Saw J.H."/>
            <person name="Jorgensen S.L."/>
            <person name="Zaremba-Niedzwiedzka K."/>
            <person name="Martijn J."/>
            <person name="Lind A.E."/>
            <person name="van Eijk R."/>
            <person name="Schleper C."/>
            <person name="Guy L."/>
            <person name="Ettema T.J."/>
        </authorList>
    </citation>
    <scope>NUCLEOTIDE SEQUENCE</scope>
</reference>
<proteinExistence type="predicted"/>
<dbReference type="EMBL" id="LAZR01000062">
    <property type="protein sequence ID" value="KKN96766.1"/>
    <property type="molecule type" value="Genomic_DNA"/>
</dbReference>
<gene>
    <name evidence="1" type="ORF">LCGC14_0164100</name>
</gene>
<protein>
    <submittedName>
        <fullName evidence="1">Uncharacterized protein</fullName>
    </submittedName>
</protein>
<comment type="caution">
    <text evidence="1">The sequence shown here is derived from an EMBL/GenBank/DDBJ whole genome shotgun (WGS) entry which is preliminary data.</text>
</comment>
<name>A0A0F9XCS8_9ZZZZ</name>
<evidence type="ECO:0000313" key="1">
    <source>
        <dbReference type="EMBL" id="KKN96766.1"/>
    </source>
</evidence>
<dbReference type="AlphaFoldDB" id="A0A0F9XCS8"/>
<organism evidence="1">
    <name type="scientific">marine sediment metagenome</name>
    <dbReference type="NCBI Taxonomy" id="412755"/>
    <lineage>
        <taxon>unclassified sequences</taxon>
        <taxon>metagenomes</taxon>
        <taxon>ecological metagenomes</taxon>
    </lineage>
</organism>
<sequence length="81" mass="9062">MLTLCAHIGCPAKILLTIEHIMTEGIVWYCRRHTPASASKAKAQYLFDKCVKELGALGYEILDSHESLEPVGIFLIEDNDE</sequence>